<feature type="compositionally biased region" description="Pro residues" evidence="1">
    <location>
        <begin position="763"/>
        <end position="773"/>
    </location>
</feature>
<evidence type="ECO:0000256" key="1">
    <source>
        <dbReference type="SAM" id="MobiDB-lite"/>
    </source>
</evidence>
<comment type="caution">
    <text evidence="3">The sequence shown here is derived from an EMBL/GenBank/DDBJ whole genome shotgun (WGS) entry which is preliminary data.</text>
</comment>
<feature type="compositionally biased region" description="Polar residues" evidence="1">
    <location>
        <begin position="12"/>
        <end position="31"/>
    </location>
</feature>
<name>A0A9P8S8H4_9HYPO</name>
<dbReference type="FunFam" id="1.25.40.10:FF:000354">
    <property type="entry name" value="UBA domain-containing protein 7"/>
    <property type="match status" value="1"/>
</dbReference>
<dbReference type="Gene3D" id="1.25.40.10">
    <property type="entry name" value="Tetratricopeptide repeat domain"/>
    <property type="match status" value="1"/>
</dbReference>
<feature type="compositionally biased region" description="Polar residues" evidence="1">
    <location>
        <begin position="504"/>
        <end position="514"/>
    </location>
</feature>
<feature type="region of interest" description="Disordered" evidence="1">
    <location>
        <begin position="750"/>
        <end position="801"/>
    </location>
</feature>
<feature type="compositionally biased region" description="Low complexity" evidence="1">
    <location>
        <begin position="57"/>
        <end position="68"/>
    </location>
</feature>
<sequence>MDDLSGLDWSKPTGSQPKQPSMSIPMNSSYPTLRPTPPPAGSGRTTPSSTSQAPGVSSPLSKSAAKPAQDSFSNLMNFGPAKAKQNLSLAERQAQLEAEKRKKQDERKKQAEAQFGSAQQWDALGSRTFTPSPSIPPSAVSNGAANDDDDLFAAFNKDTKVDNSSHYPPPTSLRSTPLEEKKTLDLSNPSAWGASSIPTDINNDANANGFDDDDDPFGLNDLKPSGQSTAPAQATAGGDDDFLGDLAKPVEEVRMKQQQQQQQQQYEPGKPIEDDDSTSSEDERSRPRQQQRETRGDAGVSTALDRAVAQLVDYGFSPEDARRGLTESGAGLNVQAAANWLLDDAHRKAKEMSQGRSSSTSSGRIASPHERQAGGLSGRGGDSDLTKSAATVGSSLFKTANSLWKSGQKKVQRAVADFQQDGGDPSQPRWMRDAQLGRGHDAGHASQDATDEAMALETGGRTKPSRTNSRPAADRRLGLQQSRTSSPSAASSGNQSRNSPVPRWQQTSSPSVSDARSRLNRMNIDDDDSFFVSANRRKKTTPAPTEEPRQPDDEPNLLFSTEAPKPSQPLPQRPAQRQTPPFMKQSQATPPASQRATPKPARQAPPIGAAALQSSTRHRLEGSAHFKRGDYSMAHSSYSNSMSAIPDGHPLMIILLTNRALTAIKTGDTKQAVRDADEALKLIGPENGQGESIAVQGEDGKEETRNMKDLYGKALTRKAEALEQMEKWGDALNVWEQCVATGVGGVTATKGRQRCKDIAAPRPKAPAPKPAAKPRPKPSATAALSSGNSSEAVTRLREANAAAAREDDEKFALADQVDARVGAWRDGKRDNLRALIASLDQVLWENSGWKKVGLHELVVANKVKISYMKAIAKTHPDKLPQTASTEARLIAAMVFATLNESWDKFKAENGL</sequence>
<accession>A0A9P8S8H4</accession>
<feature type="compositionally biased region" description="Low complexity" evidence="1">
    <location>
        <begin position="354"/>
        <end position="366"/>
    </location>
</feature>
<dbReference type="AlphaFoldDB" id="A0A9P8S8H4"/>
<protein>
    <recommendedName>
        <fullName evidence="2">UBA domain-containing protein</fullName>
    </recommendedName>
</protein>
<evidence type="ECO:0000313" key="3">
    <source>
        <dbReference type="EMBL" id="KAH0598696.1"/>
    </source>
</evidence>
<dbReference type="GO" id="GO:0005737">
    <property type="term" value="C:cytoplasm"/>
    <property type="evidence" value="ECO:0007669"/>
    <property type="project" value="TreeGrafter"/>
</dbReference>
<feature type="region of interest" description="Disordered" evidence="1">
    <location>
        <begin position="404"/>
        <end position="605"/>
    </location>
</feature>
<dbReference type="PANTHER" id="PTHR23172:SF19">
    <property type="entry name" value="J DOMAIN-CONTAINING PROTEIN"/>
    <property type="match status" value="1"/>
</dbReference>
<dbReference type="InterPro" id="IPR015940">
    <property type="entry name" value="UBA"/>
</dbReference>
<organism evidence="3 4">
    <name type="scientific">Metarhizium humberi</name>
    <dbReference type="NCBI Taxonomy" id="2596975"/>
    <lineage>
        <taxon>Eukaryota</taxon>
        <taxon>Fungi</taxon>
        <taxon>Dikarya</taxon>
        <taxon>Ascomycota</taxon>
        <taxon>Pezizomycotina</taxon>
        <taxon>Sordariomycetes</taxon>
        <taxon>Hypocreomycetidae</taxon>
        <taxon>Hypocreales</taxon>
        <taxon>Clavicipitaceae</taxon>
        <taxon>Metarhizium</taxon>
    </lineage>
</organism>
<dbReference type="EMBL" id="JACEFI010000005">
    <property type="protein sequence ID" value="KAH0598696.1"/>
    <property type="molecule type" value="Genomic_DNA"/>
</dbReference>
<dbReference type="GO" id="GO:0031982">
    <property type="term" value="C:vesicle"/>
    <property type="evidence" value="ECO:0007669"/>
    <property type="project" value="TreeGrafter"/>
</dbReference>
<evidence type="ECO:0000259" key="2">
    <source>
        <dbReference type="PROSITE" id="PS50030"/>
    </source>
</evidence>
<dbReference type="PROSITE" id="PS50030">
    <property type="entry name" value="UBA"/>
    <property type="match status" value="1"/>
</dbReference>
<feature type="domain" description="UBA" evidence="2">
    <location>
        <begin position="302"/>
        <end position="344"/>
    </location>
</feature>
<reference evidence="3 4" key="1">
    <citation type="submission" date="2020-07" db="EMBL/GenBank/DDBJ databases">
        <title>Metarhizium humberi genome.</title>
        <authorList>
            <person name="Lysoe E."/>
        </authorList>
    </citation>
    <scope>NUCLEOTIDE SEQUENCE [LARGE SCALE GENOMIC DNA]</scope>
    <source>
        <strain evidence="3 4">ESALQ1638</strain>
    </source>
</reference>
<dbReference type="InterPro" id="IPR009060">
    <property type="entry name" value="UBA-like_sf"/>
</dbReference>
<evidence type="ECO:0000313" key="4">
    <source>
        <dbReference type="Proteomes" id="UP000764110"/>
    </source>
</evidence>
<dbReference type="GO" id="GO:0072583">
    <property type="term" value="P:clathrin-dependent endocytosis"/>
    <property type="evidence" value="ECO:0007669"/>
    <property type="project" value="TreeGrafter"/>
</dbReference>
<feature type="compositionally biased region" description="Polar residues" evidence="1">
    <location>
        <begin position="575"/>
        <end position="596"/>
    </location>
</feature>
<dbReference type="FunFam" id="1.10.287.110:FF:000002">
    <property type="entry name" value="putative tyrosine-protein phosphatase auxilin isoform X2"/>
    <property type="match status" value="1"/>
</dbReference>
<proteinExistence type="predicted"/>
<dbReference type="Proteomes" id="UP000764110">
    <property type="component" value="Unassembled WGS sequence"/>
</dbReference>
<feature type="compositionally biased region" description="Polar residues" evidence="1">
    <location>
        <begin position="43"/>
        <end position="55"/>
    </location>
</feature>
<feature type="region of interest" description="Disordered" evidence="1">
    <location>
        <begin position="345"/>
        <end position="387"/>
    </location>
</feature>
<feature type="compositionally biased region" description="Basic and acidic residues" evidence="1">
    <location>
        <begin position="281"/>
        <end position="296"/>
    </location>
</feature>
<keyword evidence="4" id="KW-1185">Reference proteome</keyword>
<dbReference type="GO" id="GO:0072318">
    <property type="term" value="P:clathrin coat disassembly"/>
    <property type="evidence" value="ECO:0007669"/>
    <property type="project" value="TreeGrafter"/>
</dbReference>
<dbReference type="SUPFAM" id="SSF48452">
    <property type="entry name" value="TPR-like"/>
    <property type="match status" value="1"/>
</dbReference>
<feature type="compositionally biased region" description="Basic and acidic residues" evidence="1">
    <location>
        <begin position="97"/>
        <end position="111"/>
    </location>
</feature>
<dbReference type="GO" id="GO:0030276">
    <property type="term" value="F:clathrin binding"/>
    <property type="evidence" value="ECO:0007669"/>
    <property type="project" value="TreeGrafter"/>
</dbReference>
<feature type="region of interest" description="Disordered" evidence="1">
    <location>
        <begin position="1"/>
        <end position="303"/>
    </location>
</feature>
<feature type="compositionally biased region" description="Low complexity" evidence="1">
    <location>
        <begin position="480"/>
        <end position="496"/>
    </location>
</feature>
<dbReference type="Gene3D" id="1.10.8.10">
    <property type="entry name" value="DNA helicase RuvA subunit, C-terminal domain"/>
    <property type="match status" value="1"/>
</dbReference>
<dbReference type="Gene3D" id="1.10.287.110">
    <property type="entry name" value="DnaJ domain"/>
    <property type="match status" value="1"/>
</dbReference>
<dbReference type="SUPFAM" id="SSF46565">
    <property type="entry name" value="Chaperone J-domain"/>
    <property type="match status" value="1"/>
</dbReference>
<dbReference type="InterPro" id="IPR011990">
    <property type="entry name" value="TPR-like_helical_dom_sf"/>
</dbReference>
<dbReference type="InterPro" id="IPR036869">
    <property type="entry name" value="J_dom_sf"/>
</dbReference>
<gene>
    <name evidence="3" type="ORF">MHUMG1_04000</name>
</gene>
<dbReference type="SUPFAM" id="SSF46934">
    <property type="entry name" value="UBA-like"/>
    <property type="match status" value="1"/>
</dbReference>
<dbReference type="PANTHER" id="PTHR23172">
    <property type="entry name" value="AUXILIN/CYCLIN G-ASSOCIATED KINASE-RELATED"/>
    <property type="match status" value="1"/>
</dbReference>